<protein>
    <recommendedName>
        <fullName evidence="8">Porphobilinogen deaminase</fullName>
        <shortName evidence="8">PBG</shortName>
        <ecNumber evidence="8">2.5.1.61</ecNumber>
    </recommendedName>
    <alternativeName>
        <fullName evidence="8">Hydroxymethylbilane synthase</fullName>
        <shortName evidence="8">HMBS</shortName>
    </alternativeName>
    <alternativeName>
        <fullName evidence="8">Pre-uroporphyrinogen synthase</fullName>
    </alternativeName>
</protein>
<comment type="miscellaneous">
    <text evidence="8">The porphobilinogen subunits are added to the dipyrromethane group.</text>
</comment>
<comment type="cofactor">
    <cofactor evidence="8">
        <name>dipyrromethane</name>
        <dbReference type="ChEBI" id="CHEBI:60342"/>
    </cofactor>
    <text evidence="8">Binds 1 dipyrromethane group covalently.</text>
</comment>
<dbReference type="PANTHER" id="PTHR11557:SF0">
    <property type="entry name" value="PORPHOBILINOGEN DEAMINASE"/>
    <property type="match status" value="1"/>
</dbReference>
<dbReference type="Gene3D" id="3.30.160.40">
    <property type="entry name" value="Porphobilinogen deaminase, C-terminal domain"/>
    <property type="match status" value="1"/>
</dbReference>
<keyword evidence="12" id="KW-1185">Reference proteome</keyword>
<comment type="function">
    <text evidence="1 8">Tetrapolymerization of the monopyrrole PBG into the hydroxymethylbilane pre-uroporphyrinogen in several discrete steps.</text>
</comment>
<dbReference type="EC" id="2.5.1.61" evidence="8"/>
<comment type="pathway">
    <text evidence="2">Porphyrin-containing compound metabolism; protoporphyrin-IX biosynthesis; coproporphyrinogen-III from 5-aminolevulinate: step 2/4.</text>
</comment>
<sequence>MRTLVVGTRQSKLALTQTDWVVERLQELEPGLEIKRKKIVTKGDRILNVTLSKVGGKGLFVKEIEQAMLDGEIDFAVHSMKDMPSEMPPGLMIGAVPVRENPTDALLSRDKKRLDELSGGAVVGTSSLRRQAQILAYRPDLKVKPVRGNLDTRIRKMKEGQFDAILLATAGLKRMKWQQEVTQELPAEIMLPAVGQGALAIQCREDDEELLNLLSKLNHEETARAVRAERAFLNAFQGGCHLPLAAYAEIRYNEVHLTGLVAHPDGKTVIKQSFIGKDAQAAGETLAKSLKEEGAAELLATVKEGLAR</sequence>
<evidence type="ECO:0000256" key="2">
    <source>
        <dbReference type="ARBA" id="ARBA00004735"/>
    </source>
</evidence>
<comment type="catalytic activity">
    <reaction evidence="7 8">
        <text>4 porphobilinogen + H2O = hydroxymethylbilane + 4 NH4(+)</text>
        <dbReference type="Rhea" id="RHEA:13185"/>
        <dbReference type="ChEBI" id="CHEBI:15377"/>
        <dbReference type="ChEBI" id="CHEBI:28938"/>
        <dbReference type="ChEBI" id="CHEBI:57845"/>
        <dbReference type="ChEBI" id="CHEBI:58126"/>
        <dbReference type="EC" id="2.5.1.61"/>
    </reaction>
</comment>
<keyword evidence="6 8" id="KW-0627">Porphyrin biosynthesis</keyword>
<dbReference type="RefSeq" id="WP_181740492.1">
    <property type="nucleotide sequence ID" value="NZ_JACEOL010000033.1"/>
</dbReference>
<feature type="domain" description="Porphobilinogen deaminase C-terminal" evidence="10">
    <location>
        <begin position="224"/>
        <end position="291"/>
    </location>
</feature>
<evidence type="ECO:0000256" key="3">
    <source>
        <dbReference type="ARBA" id="ARBA00005638"/>
    </source>
</evidence>
<comment type="similarity">
    <text evidence="3 8">Belongs to the HMBS family.</text>
</comment>
<keyword evidence="5 8" id="KW-0808">Transferase</keyword>
<dbReference type="GO" id="GO:0005737">
    <property type="term" value="C:cytoplasm"/>
    <property type="evidence" value="ECO:0007669"/>
    <property type="project" value="UniProtKB-UniRule"/>
</dbReference>
<evidence type="ECO:0000256" key="6">
    <source>
        <dbReference type="ARBA" id="ARBA00023244"/>
    </source>
</evidence>
<dbReference type="Gene3D" id="3.40.190.10">
    <property type="entry name" value="Periplasmic binding protein-like II"/>
    <property type="match status" value="2"/>
</dbReference>
<name>A0A7W1XSY2_9BACL</name>
<dbReference type="HAMAP" id="MF_00260">
    <property type="entry name" value="Porphobil_deam"/>
    <property type="match status" value="1"/>
</dbReference>
<dbReference type="Pfam" id="PF01379">
    <property type="entry name" value="Porphobil_deam"/>
    <property type="match status" value="1"/>
</dbReference>
<dbReference type="EMBL" id="JACEOL010000033">
    <property type="protein sequence ID" value="MBA4602698.1"/>
    <property type="molecule type" value="Genomic_DNA"/>
</dbReference>
<dbReference type="PIRSF" id="PIRSF001438">
    <property type="entry name" value="4pyrrol_synth_OHMeBilane_synth"/>
    <property type="match status" value="1"/>
</dbReference>
<dbReference type="GO" id="GO:0006782">
    <property type="term" value="P:protoporphyrinogen IX biosynthetic process"/>
    <property type="evidence" value="ECO:0007669"/>
    <property type="project" value="UniProtKB-UniRule"/>
</dbReference>
<organism evidence="11 12">
    <name type="scientific">Thermoactinomyces mirandus</name>
    <dbReference type="NCBI Taxonomy" id="2756294"/>
    <lineage>
        <taxon>Bacteria</taxon>
        <taxon>Bacillati</taxon>
        <taxon>Bacillota</taxon>
        <taxon>Bacilli</taxon>
        <taxon>Bacillales</taxon>
        <taxon>Thermoactinomycetaceae</taxon>
        <taxon>Thermoactinomyces</taxon>
    </lineage>
</organism>
<gene>
    <name evidence="8 11" type="primary">hemC</name>
    <name evidence="11" type="ORF">H2C83_10315</name>
</gene>
<evidence type="ECO:0000256" key="5">
    <source>
        <dbReference type="ARBA" id="ARBA00022679"/>
    </source>
</evidence>
<evidence type="ECO:0000256" key="4">
    <source>
        <dbReference type="ARBA" id="ARBA00011245"/>
    </source>
</evidence>
<dbReference type="SUPFAM" id="SSF54782">
    <property type="entry name" value="Porphobilinogen deaminase (hydroxymethylbilane synthase), C-terminal domain"/>
    <property type="match status" value="1"/>
</dbReference>
<dbReference type="Proteomes" id="UP000538292">
    <property type="component" value="Unassembled WGS sequence"/>
</dbReference>
<dbReference type="FunFam" id="3.40.190.10:FF:000004">
    <property type="entry name" value="Porphobilinogen deaminase"/>
    <property type="match status" value="1"/>
</dbReference>
<evidence type="ECO:0000256" key="1">
    <source>
        <dbReference type="ARBA" id="ARBA00002869"/>
    </source>
</evidence>
<comment type="subunit">
    <text evidence="4 8">Monomer.</text>
</comment>
<dbReference type="InterPro" id="IPR036803">
    <property type="entry name" value="Porphobilinogen_deaminase_C_sf"/>
</dbReference>
<dbReference type="InterPro" id="IPR022417">
    <property type="entry name" value="Porphobilin_deaminase_N"/>
</dbReference>
<feature type="modified residue" description="S-(dipyrrolylmethanemethyl)cysteine" evidence="8">
    <location>
        <position position="240"/>
    </location>
</feature>
<evidence type="ECO:0000259" key="10">
    <source>
        <dbReference type="Pfam" id="PF03900"/>
    </source>
</evidence>
<feature type="domain" description="Porphobilinogen deaminase N-terminal" evidence="9">
    <location>
        <begin position="4"/>
        <end position="211"/>
    </location>
</feature>
<reference evidence="11 12" key="1">
    <citation type="submission" date="2020-07" db="EMBL/GenBank/DDBJ databases">
        <title>Thermoactinomyces phylogeny.</title>
        <authorList>
            <person name="Dunlap C."/>
        </authorList>
    </citation>
    <scope>NUCLEOTIDE SEQUENCE [LARGE SCALE GENOMIC DNA]</scope>
    <source>
        <strain evidence="11 12">AMNI-1</strain>
    </source>
</reference>
<dbReference type="PANTHER" id="PTHR11557">
    <property type="entry name" value="PORPHOBILINOGEN DEAMINASE"/>
    <property type="match status" value="1"/>
</dbReference>
<dbReference type="NCBIfam" id="TIGR00212">
    <property type="entry name" value="hemC"/>
    <property type="match status" value="1"/>
</dbReference>
<comment type="caution">
    <text evidence="11">The sequence shown here is derived from an EMBL/GenBank/DDBJ whole genome shotgun (WGS) entry which is preliminary data.</text>
</comment>
<dbReference type="Pfam" id="PF03900">
    <property type="entry name" value="Porphobil_deamC"/>
    <property type="match status" value="1"/>
</dbReference>
<dbReference type="FunFam" id="3.40.190.10:FF:000005">
    <property type="entry name" value="Porphobilinogen deaminase"/>
    <property type="match status" value="1"/>
</dbReference>
<evidence type="ECO:0000256" key="8">
    <source>
        <dbReference type="HAMAP-Rule" id="MF_00260"/>
    </source>
</evidence>
<dbReference type="InterPro" id="IPR000860">
    <property type="entry name" value="HemC"/>
</dbReference>
<dbReference type="InterPro" id="IPR022418">
    <property type="entry name" value="Porphobilinogen_deaminase_C"/>
</dbReference>
<dbReference type="AlphaFoldDB" id="A0A7W1XSY2"/>
<proteinExistence type="inferred from homology"/>
<dbReference type="SUPFAM" id="SSF53850">
    <property type="entry name" value="Periplasmic binding protein-like II"/>
    <property type="match status" value="1"/>
</dbReference>
<dbReference type="CDD" id="cd13646">
    <property type="entry name" value="PBP2_EcHMBS_like"/>
    <property type="match status" value="1"/>
</dbReference>
<dbReference type="PRINTS" id="PR00151">
    <property type="entry name" value="PORPHBDMNASE"/>
</dbReference>
<evidence type="ECO:0000259" key="9">
    <source>
        <dbReference type="Pfam" id="PF01379"/>
    </source>
</evidence>
<dbReference type="GO" id="GO:0004418">
    <property type="term" value="F:hydroxymethylbilane synthase activity"/>
    <property type="evidence" value="ECO:0007669"/>
    <property type="project" value="UniProtKB-UniRule"/>
</dbReference>
<evidence type="ECO:0000313" key="12">
    <source>
        <dbReference type="Proteomes" id="UP000538292"/>
    </source>
</evidence>
<evidence type="ECO:0000313" key="11">
    <source>
        <dbReference type="EMBL" id="MBA4602698.1"/>
    </source>
</evidence>
<accession>A0A7W1XSY2</accession>
<evidence type="ECO:0000256" key="7">
    <source>
        <dbReference type="ARBA" id="ARBA00048169"/>
    </source>
</evidence>